<keyword evidence="4 7" id="KW-0010">Activator</keyword>
<organism evidence="9 10">
    <name type="scientific">Miscanthus lutarioriparius</name>
    <dbReference type="NCBI Taxonomy" id="422564"/>
    <lineage>
        <taxon>Eukaryota</taxon>
        <taxon>Viridiplantae</taxon>
        <taxon>Streptophyta</taxon>
        <taxon>Embryophyta</taxon>
        <taxon>Tracheophyta</taxon>
        <taxon>Spermatophyta</taxon>
        <taxon>Magnoliopsida</taxon>
        <taxon>Liliopsida</taxon>
        <taxon>Poales</taxon>
        <taxon>Poaceae</taxon>
        <taxon>PACMAD clade</taxon>
        <taxon>Panicoideae</taxon>
        <taxon>Andropogonodae</taxon>
        <taxon>Andropogoneae</taxon>
        <taxon>Saccharinae</taxon>
        <taxon>Miscanthus</taxon>
    </lineage>
</organism>
<dbReference type="Proteomes" id="UP000604825">
    <property type="component" value="Unassembled WGS sequence"/>
</dbReference>
<evidence type="ECO:0000256" key="6">
    <source>
        <dbReference type="ARBA" id="ARBA00023242"/>
    </source>
</evidence>
<keyword evidence="6 7" id="KW-0539">Nucleus</keyword>
<feature type="domain" description="Mediator complex subunit MED14 N-terminal" evidence="8">
    <location>
        <begin position="9"/>
        <end position="210"/>
    </location>
</feature>
<dbReference type="GO" id="GO:0070847">
    <property type="term" value="C:core mediator complex"/>
    <property type="evidence" value="ECO:0007669"/>
    <property type="project" value="TreeGrafter"/>
</dbReference>
<comment type="subcellular location">
    <subcellularLocation>
        <location evidence="1 7">Nucleus</location>
    </subcellularLocation>
</comment>
<sequence length="1728" mass="190855">MAVELGQQTVELGAMVRLAAEESYLALRELVERSRAEAEAEAQGKEGVRLRSDTEKKIDLLKFMDRTRQRMLRLHVLAKWCQQVPLVNYCQQLASTLSSHETCFTQTADSLFFMHDGLQQARAPIFDVPFATEVLRTGSYRRLPKCIEEIGTQNTLFQDERRPILKILNTLVRAKLLETSLPKEISEVSVTDGIANLCVHGEFKVLLTLGYRGHFSLWRLLHMELLVGEKTGPIKLEETRRYALGDDIERRMANTDNPLMILYTVLHELCVSLVMDTVIRQANILRQGRWKDAIKSELISDNSAAQVGNNAPVQLGQDGELDQTGFRIPGLKVNYWLDENISGSTEPDVSPFISIEAGKDTLINCLHSSFILDPLTDKEVDLSIDLSCIDVEALILKAIACNRHTRLLEIQRELSKNVQISQSPTDVVLKREGVHVDSLGKKVDGSNFGNCTNEVLQVRAYGQLYIHLGINIRSGRLLLQSSKNILLPSALLESEEALNKGSLTASEVFVSLKTRSILHLFAATGRFLGHKVYSQSQVPLKIPKSVLYGSDFMVMGFPQCTNAYYLLIQLDNDLTPVFHLLETQTDESNKSSTDSTTDANQAARFNRINISHIQIGEDKYSLNLFDSEKALEHMVNYNQCIEGRSLRKSRNVKLLPLTPSSSPSFSSLVDEVFEHNLSSSTTENQLLPPHSLASNHLNSYQVGAEGVSGTVCPPELDGNFMHSDINFSEVKPGVSLNSDLLSNLNHFKCTNAISSSGTAQISLMSSNCKSGHDLSPLRSPGGHNIVHGGESLQPISSDGQGVLGNASTMQFGGSSRKRSLSEFLLNIPSLQQSRISDGPRKRRKIPEHMKEGILFKEYSSSAQSGKTVTYGNIFTEENCCVTSAFYASLLRRVIKHCSHLIKYAQLTTQMDSLGISYAEEVVLWTPSSNLWLRLPFLKEDSWKHVCLRLGKSGCMSWDVRINDPYYGSLLKVHGGSATTEWGIGVRIANTSEIDSHITFDDDGVVLTYHTVEADSIRRLVSDLQRLSNARAFSCRMRRLIGVKVDDKRDEKVTSVEINARKGSRHRLSEQMRKTFRIEAIGLMSLWFSYVAVPMVHFVVEWKAGDGGCFIHVSPDELWPHTKFLEDFVNVGEIASFLDSVRLTAGPLLALSSAIRPAKMPVTLPAGYSSVPKQNSYRSEGATANDSSTTAQNISAPLSPAVAHSNKHNLQSSMLSIAGRGGPGLVPSPSLPFDVTVVLRGPYWIRVIYRKIFSFDIRCFSGDQVWLQPATPPKGGPSIGGSLPCPQFRPFILEHVAQGLNAFEPSVMSAKLKASINKASGGQQSALALNRFHGAHGIATSGPTTNVGSQVAPTFIRAGSAVVASSKYASGNAGAPPHLSPRTNLPVHMRSELSSTFTALGDDGGYGGAWVPLAALKKVLRGILKYLGVLWLFSQFPELLKEILGSVLNENEGALLNLDQEQPALRFFVGGYVFAVSVQRVQLLLQVLNVKRFHHQQQKHQQQAQSPAQEELATSEINEICDYFSRRVVCEPYDASRVASFITLLTLPIPVLREFISLLAWKKSQSQVHGEIASAYRVQVELCLETHHGSVSNDHAESSSSSKSNIKHDRANRSVDFGLTFVLDHALKHNSSVGGAAWLPYCMSVRLKYTFGDNCHVTCLAMEGSHGGKSFWLRYEDWENCKKTVARTVETANESPTIGETGNGRLRLVAEMIHKQLQLSLHQLTLPAG</sequence>
<dbReference type="PANTHER" id="PTHR12809:SF2">
    <property type="entry name" value="MEDIATOR OF RNA POLYMERASE II TRANSCRIPTION SUBUNIT 14"/>
    <property type="match status" value="1"/>
</dbReference>
<dbReference type="InterPro" id="IPR055122">
    <property type="entry name" value="Med14_N"/>
</dbReference>
<comment type="function">
    <text evidence="7">Component of the Mediator complex, a coactivator involved in the regulated transcription of nearly all RNA polymerase II-dependent genes. Mediator functions as a bridge to convey information from gene-specific regulatory proteins to the basal RNA polymerase II transcription machinery. Mediator is recruited to promoters by direct interactions with regulatory proteins and serves as a scaffold for the assembly of a functional preinitiation complex with RNA polymerase II and the general transcription factors.</text>
</comment>
<dbReference type="EMBL" id="CAJGYO010000007">
    <property type="protein sequence ID" value="CAD6244758.1"/>
    <property type="molecule type" value="Genomic_DNA"/>
</dbReference>
<evidence type="ECO:0000259" key="8">
    <source>
        <dbReference type="Pfam" id="PF08638"/>
    </source>
</evidence>
<evidence type="ECO:0000313" key="9">
    <source>
        <dbReference type="EMBL" id="CAD6244758.1"/>
    </source>
</evidence>
<comment type="subunit">
    <text evidence="7">Component of the Mediator complex.</text>
</comment>
<gene>
    <name evidence="9" type="ORF">NCGR_LOCUS29324</name>
</gene>
<comment type="caution">
    <text evidence="9">The sequence shown here is derived from an EMBL/GenBank/DDBJ whole genome shotgun (WGS) entry which is preliminary data.</text>
</comment>
<evidence type="ECO:0000256" key="4">
    <source>
        <dbReference type="ARBA" id="ARBA00023159"/>
    </source>
</evidence>
<dbReference type="InterPro" id="IPR013947">
    <property type="entry name" value="Mediator_Med14"/>
</dbReference>
<evidence type="ECO:0000256" key="1">
    <source>
        <dbReference type="ARBA" id="ARBA00004123"/>
    </source>
</evidence>
<dbReference type="GO" id="GO:0016592">
    <property type="term" value="C:mediator complex"/>
    <property type="evidence" value="ECO:0007669"/>
    <property type="project" value="UniProtKB-UniRule"/>
</dbReference>
<keyword evidence="10" id="KW-1185">Reference proteome</keyword>
<evidence type="ECO:0000313" key="10">
    <source>
        <dbReference type="Proteomes" id="UP000604825"/>
    </source>
</evidence>
<dbReference type="PANTHER" id="PTHR12809">
    <property type="entry name" value="MEDIATOR COMPLEX SUBUNIT"/>
    <property type="match status" value="1"/>
</dbReference>
<evidence type="ECO:0000256" key="2">
    <source>
        <dbReference type="ARBA" id="ARBA00007813"/>
    </source>
</evidence>
<dbReference type="GO" id="GO:0003712">
    <property type="term" value="F:transcription coregulator activity"/>
    <property type="evidence" value="ECO:0007669"/>
    <property type="project" value="UniProtKB-UniRule"/>
</dbReference>
<dbReference type="Pfam" id="PF08638">
    <property type="entry name" value="Med14"/>
    <property type="match status" value="1"/>
</dbReference>
<keyword evidence="5 7" id="KW-0804">Transcription</keyword>
<evidence type="ECO:0000256" key="7">
    <source>
        <dbReference type="RuleBase" id="RU365082"/>
    </source>
</evidence>
<evidence type="ECO:0000256" key="3">
    <source>
        <dbReference type="ARBA" id="ARBA00023015"/>
    </source>
</evidence>
<dbReference type="OrthoDB" id="205099at2759"/>
<comment type="similarity">
    <text evidence="2 7">Belongs to the Mediator complex subunit 14 family.</text>
</comment>
<accession>A0A811PGN6</accession>
<evidence type="ECO:0000256" key="5">
    <source>
        <dbReference type="ARBA" id="ARBA00023163"/>
    </source>
</evidence>
<protein>
    <recommendedName>
        <fullName evidence="7">Mediator of RNA polymerase II transcription subunit 14</fullName>
    </recommendedName>
    <alternativeName>
        <fullName evidence="7">Mediator complex subunit 14</fullName>
    </alternativeName>
</protein>
<proteinExistence type="inferred from homology"/>
<keyword evidence="3 7" id="KW-0805">Transcription regulation</keyword>
<reference evidence="9" key="1">
    <citation type="submission" date="2020-10" db="EMBL/GenBank/DDBJ databases">
        <authorList>
            <person name="Han B."/>
            <person name="Lu T."/>
            <person name="Zhao Q."/>
            <person name="Huang X."/>
            <person name="Zhao Y."/>
        </authorList>
    </citation>
    <scope>NUCLEOTIDE SEQUENCE</scope>
</reference>
<name>A0A811PGN6_9POAL</name>
<dbReference type="GO" id="GO:0006357">
    <property type="term" value="P:regulation of transcription by RNA polymerase II"/>
    <property type="evidence" value="ECO:0007669"/>
    <property type="project" value="InterPro"/>
</dbReference>